<dbReference type="InterPro" id="IPR006684">
    <property type="entry name" value="YbgC/YbaW"/>
</dbReference>
<comment type="similarity">
    <text evidence="1">Belongs to the 4-hydroxybenzoyl-CoA thioesterase family.</text>
</comment>
<dbReference type="Pfam" id="PF13279">
    <property type="entry name" value="4HBT_2"/>
    <property type="match status" value="1"/>
</dbReference>
<dbReference type="RefSeq" id="WP_006441706.1">
    <property type="nucleotide sequence ID" value="NZ_CP036524.1"/>
</dbReference>
<keyword evidence="2 3" id="KW-0378">Hydrolase</keyword>
<dbReference type="Proteomes" id="UP000004893">
    <property type="component" value="Unassembled WGS sequence"/>
</dbReference>
<dbReference type="CDD" id="cd00586">
    <property type="entry name" value="4HBT"/>
    <property type="match status" value="1"/>
</dbReference>
<evidence type="ECO:0000256" key="2">
    <source>
        <dbReference type="ARBA" id="ARBA00022801"/>
    </source>
</evidence>
<dbReference type="InterPro" id="IPR029069">
    <property type="entry name" value="HotDog_dom_sf"/>
</dbReference>
<protein>
    <submittedName>
        <fullName evidence="3">Acyl-CoA thioester hydrolase, YbgC/YbaW family</fullName>
    </submittedName>
</protein>
<dbReference type="NCBIfam" id="TIGR00051">
    <property type="entry name" value="YbgC/FadM family acyl-CoA thioesterase"/>
    <property type="match status" value="1"/>
</dbReference>
<reference evidence="3" key="1">
    <citation type="submission" date="2009-02" db="EMBL/GenBank/DDBJ databases">
        <authorList>
            <person name="Fulton L."/>
            <person name="Clifton S."/>
            <person name="Fulton B."/>
            <person name="Xu J."/>
            <person name="Minx P."/>
            <person name="Pepin K.H."/>
            <person name="Johnson M."/>
            <person name="Bhonagiri V."/>
            <person name="Nash W.E."/>
            <person name="Mardis E.R."/>
            <person name="Wilson R.K."/>
        </authorList>
    </citation>
    <scope>NUCLEOTIDE SEQUENCE [LARGE SCALE GENOMIC DNA]</scope>
    <source>
        <strain evidence="3">DSM 15053</strain>
    </source>
</reference>
<evidence type="ECO:0000313" key="3">
    <source>
        <dbReference type="EMBL" id="EEG75636.1"/>
    </source>
</evidence>
<dbReference type="SUPFAM" id="SSF54637">
    <property type="entry name" value="Thioesterase/thiol ester dehydrase-isomerase"/>
    <property type="match status" value="1"/>
</dbReference>
<dbReference type="eggNOG" id="COG0824">
    <property type="taxonomic scope" value="Bacteria"/>
</dbReference>
<sequence length="145" mass="16979">MNTAEPYRHKVQYYETDQMGIVHHSNYIRWFEEARTDLMAQMGMGYEEMEKRGIMSPVLSVEADYLRMVHFGDTVAINAYIKEYNGIKMTIVYEVVDEKTEMVHCRGLTRHCFINESGKPVSLKQCCLEFHDVFAKGLCDHKNKQ</sequence>
<dbReference type="GO" id="GO:0047617">
    <property type="term" value="F:fatty acyl-CoA hydrolase activity"/>
    <property type="evidence" value="ECO:0007669"/>
    <property type="project" value="TreeGrafter"/>
</dbReference>
<dbReference type="EMBL" id="ABYI02000007">
    <property type="protein sequence ID" value="EEG75636.1"/>
    <property type="molecule type" value="Genomic_DNA"/>
</dbReference>
<dbReference type="PANTHER" id="PTHR31793:SF27">
    <property type="entry name" value="NOVEL THIOESTERASE SUPERFAMILY DOMAIN AND SAPOSIN A-TYPE DOMAIN CONTAINING PROTEIN (0610012H03RIK)"/>
    <property type="match status" value="1"/>
</dbReference>
<dbReference type="STRING" id="553973.CLOHYLEM_04372"/>
<dbReference type="PANTHER" id="PTHR31793">
    <property type="entry name" value="4-HYDROXYBENZOYL-COA THIOESTERASE FAMILY MEMBER"/>
    <property type="match status" value="1"/>
</dbReference>
<dbReference type="AlphaFoldDB" id="C0BX38"/>
<dbReference type="PIRSF" id="PIRSF003230">
    <property type="entry name" value="YbgC"/>
    <property type="match status" value="1"/>
</dbReference>
<gene>
    <name evidence="3" type="ORF">CLOHYLEM_04372</name>
</gene>
<dbReference type="OrthoDB" id="9800856at2"/>
<evidence type="ECO:0000256" key="1">
    <source>
        <dbReference type="ARBA" id="ARBA00005953"/>
    </source>
</evidence>
<dbReference type="InterPro" id="IPR050563">
    <property type="entry name" value="4-hydroxybenzoyl-CoA_TE"/>
</dbReference>
<comment type="caution">
    <text evidence="3">The sequence shown here is derived from an EMBL/GenBank/DDBJ whole genome shotgun (WGS) entry which is preliminary data.</text>
</comment>
<proteinExistence type="inferred from homology"/>
<keyword evidence="4" id="KW-1185">Reference proteome</keyword>
<dbReference type="Gene3D" id="3.10.129.10">
    <property type="entry name" value="Hotdog Thioesterase"/>
    <property type="match status" value="1"/>
</dbReference>
<dbReference type="HOGENOM" id="CLU_101141_3_3_9"/>
<name>C0BX38_9FIRM</name>
<evidence type="ECO:0000313" key="4">
    <source>
        <dbReference type="Proteomes" id="UP000004893"/>
    </source>
</evidence>
<reference evidence="3" key="2">
    <citation type="submission" date="2013-06" db="EMBL/GenBank/DDBJ databases">
        <title>Draft genome sequence of Clostridium hylemonae (DSM 15053).</title>
        <authorList>
            <person name="Sudarsanam P."/>
            <person name="Ley R."/>
            <person name="Guruge J."/>
            <person name="Turnbaugh P.J."/>
            <person name="Mahowald M."/>
            <person name="Liep D."/>
            <person name="Gordon J."/>
        </authorList>
    </citation>
    <scope>NUCLEOTIDE SEQUENCE</scope>
    <source>
        <strain evidence="3">DSM 15053</strain>
    </source>
</reference>
<accession>C0BX38</accession>
<organism evidence="3 4">
    <name type="scientific">[Clostridium] hylemonae DSM 15053</name>
    <dbReference type="NCBI Taxonomy" id="553973"/>
    <lineage>
        <taxon>Bacteria</taxon>
        <taxon>Bacillati</taxon>
        <taxon>Bacillota</taxon>
        <taxon>Clostridia</taxon>
        <taxon>Lachnospirales</taxon>
        <taxon>Lachnospiraceae</taxon>
    </lineage>
</organism>